<sequence length="161" mass="18699">MGGTMNKDKREAGVNILWLPTILALGILYVISKIDVMPDVIPFFGQLDDVIVALAIVWFFTTWLPKNRHKVYWSKKADERRRSSQPEDRQSTAAQEEPFNPFRILNVEKNASQEEIKRAYRKLMAKYHPDKVNHLGEEFQRLAHAKVVEIMKAYELLSGKE</sequence>
<dbReference type="PANTHER" id="PTHR44360">
    <property type="entry name" value="DNAJ HOMOLOG SUBFAMILY B MEMBER 9"/>
    <property type="match status" value="1"/>
</dbReference>
<dbReference type="PROSITE" id="PS50076">
    <property type="entry name" value="DNAJ_2"/>
    <property type="match status" value="1"/>
</dbReference>
<dbReference type="InterPro" id="IPR036869">
    <property type="entry name" value="J_dom_sf"/>
</dbReference>
<evidence type="ECO:0000313" key="10">
    <source>
        <dbReference type="Proteomes" id="UP000265882"/>
    </source>
</evidence>
<evidence type="ECO:0000256" key="7">
    <source>
        <dbReference type="SAM" id="Phobius"/>
    </source>
</evidence>
<dbReference type="Gene3D" id="1.10.287.110">
    <property type="entry name" value="DnaJ domain"/>
    <property type="match status" value="1"/>
</dbReference>
<dbReference type="GO" id="GO:0051087">
    <property type="term" value="F:protein-folding chaperone binding"/>
    <property type="evidence" value="ECO:0007669"/>
    <property type="project" value="TreeGrafter"/>
</dbReference>
<comment type="caution">
    <text evidence="9">The sequence shown here is derived from an EMBL/GenBank/DDBJ whole genome shotgun (WGS) entry which is preliminary data.</text>
</comment>
<comment type="subcellular location">
    <subcellularLocation>
        <location evidence="1">Endomembrane system</location>
        <topology evidence="1">Multi-pass membrane protein</topology>
    </subcellularLocation>
</comment>
<evidence type="ECO:0000256" key="1">
    <source>
        <dbReference type="ARBA" id="ARBA00004127"/>
    </source>
</evidence>
<dbReference type="Proteomes" id="UP000265882">
    <property type="component" value="Unassembled WGS sequence"/>
</dbReference>
<feature type="transmembrane region" description="Helical" evidence="7">
    <location>
        <begin position="43"/>
        <end position="64"/>
    </location>
</feature>
<dbReference type="GO" id="GO:0051787">
    <property type="term" value="F:misfolded protein binding"/>
    <property type="evidence" value="ECO:0007669"/>
    <property type="project" value="TreeGrafter"/>
</dbReference>
<dbReference type="CDD" id="cd06257">
    <property type="entry name" value="DnaJ"/>
    <property type="match status" value="1"/>
</dbReference>
<dbReference type="GO" id="GO:0012505">
    <property type="term" value="C:endomembrane system"/>
    <property type="evidence" value="ECO:0007669"/>
    <property type="project" value="UniProtKB-SubCell"/>
</dbReference>
<dbReference type="Pfam" id="PF06803">
    <property type="entry name" value="DUF1232"/>
    <property type="match status" value="1"/>
</dbReference>
<dbReference type="PRINTS" id="PR00625">
    <property type="entry name" value="JDOMAIN"/>
</dbReference>
<dbReference type="InterPro" id="IPR001623">
    <property type="entry name" value="DnaJ_domain"/>
</dbReference>
<keyword evidence="3 7" id="KW-1133">Transmembrane helix</keyword>
<accession>A0A3A4NSA8</accession>
<dbReference type="InterPro" id="IPR051948">
    <property type="entry name" value="Hsp70_co-chaperone_J-domain"/>
</dbReference>
<dbReference type="InterPro" id="IPR010652">
    <property type="entry name" value="DUF1232"/>
</dbReference>
<feature type="region of interest" description="Disordered" evidence="6">
    <location>
        <begin position="74"/>
        <end position="101"/>
    </location>
</feature>
<feature type="compositionally biased region" description="Basic and acidic residues" evidence="6">
    <location>
        <begin position="75"/>
        <end position="90"/>
    </location>
</feature>
<evidence type="ECO:0000256" key="2">
    <source>
        <dbReference type="ARBA" id="ARBA00022692"/>
    </source>
</evidence>
<dbReference type="SMART" id="SM00271">
    <property type="entry name" value="DnaJ"/>
    <property type="match status" value="1"/>
</dbReference>
<evidence type="ECO:0000256" key="6">
    <source>
        <dbReference type="SAM" id="MobiDB-lite"/>
    </source>
</evidence>
<evidence type="ECO:0000313" key="9">
    <source>
        <dbReference type="EMBL" id="RJP21922.1"/>
    </source>
</evidence>
<dbReference type="EMBL" id="QZKU01000063">
    <property type="protein sequence ID" value="RJP21922.1"/>
    <property type="molecule type" value="Genomic_DNA"/>
</dbReference>
<dbReference type="GO" id="GO:0036503">
    <property type="term" value="P:ERAD pathway"/>
    <property type="evidence" value="ECO:0007669"/>
    <property type="project" value="TreeGrafter"/>
</dbReference>
<protein>
    <submittedName>
        <fullName evidence="9">DUF1232 domain-containing protein</fullName>
    </submittedName>
</protein>
<evidence type="ECO:0000256" key="3">
    <source>
        <dbReference type="ARBA" id="ARBA00022989"/>
    </source>
</evidence>
<evidence type="ECO:0000256" key="4">
    <source>
        <dbReference type="ARBA" id="ARBA00023136"/>
    </source>
</evidence>
<evidence type="ECO:0000256" key="5">
    <source>
        <dbReference type="ARBA" id="ARBA00023186"/>
    </source>
</evidence>
<proteinExistence type="predicted"/>
<name>A0A3A4NSA8_ABYX5</name>
<dbReference type="SUPFAM" id="SSF46565">
    <property type="entry name" value="Chaperone J-domain"/>
    <property type="match status" value="1"/>
</dbReference>
<feature type="transmembrane region" description="Helical" evidence="7">
    <location>
        <begin position="12"/>
        <end position="31"/>
    </location>
</feature>
<feature type="domain" description="J" evidence="8">
    <location>
        <begin position="100"/>
        <end position="161"/>
    </location>
</feature>
<keyword evidence="5" id="KW-0143">Chaperone</keyword>
<reference evidence="9 10" key="1">
    <citation type="journal article" date="2017" name="ISME J.">
        <title>Energy and carbon metabolisms in a deep terrestrial subsurface fluid microbial community.</title>
        <authorList>
            <person name="Momper L."/>
            <person name="Jungbluth S.P."/>
            <person name="Lee M.D."/>
            <person name="Amend J.P."/>
        </authorList>
    </citation>
    <scope>NUCLEOTIDE SEQUENCE [LARGE SCALE GENOMIC DNA]</scope>
    <source>
        <strain evidence="9">SURF_5</strain>
    </source>
</reference>
<dbReference type="PANTHER" id="PTHR44360:SF1">
    <property type="entry name" value="DNAJ HOMOLOG SUBFAMILY B MEMBER 9"/>
    <property type="match status" value="1"/>
</dbReference>
<keyword evidence="4 7" id="KW-0472">Membrane</keyword>
<dbReference type="AlphaFoldDB" id="A0A3A4NSA8"/>
<keyword evidence="2 7" id="KW-0812">Transmembrane</keyword>
<organism evidence="9 10">
    <name type="scientific">Abyssobacteria bacterium (strain SURF_5)</name>
    <dbReference type="NCBI Taxonomy" id="2093360"/>
    <lineage>
        <taxon>Bacteria</taxon>
        <taxon>Pseudomonadati</taxon>
        <taxon>Candidatus Hydrogenedentota</taxon>
        <taxon>Candidatus Abyssobacteria</taxon>
    </lineage>
</organism>
<gene>
    <name evidence="9" type="ORF">C4520_08985</name>
</gene>
<dbReference type="Pfam" id="PF00226">
    <property type="entry name" value="DnaJ"/>
    <property type="match status" value="1"/>
</dbReference>
<evidence type="ECO:0000259" key="8">
    <source>
        <dbReference type="PROSITE" id="PS50076"/>
    </source>
</evidence>